<feature type="region of interest" description="Disordered" evidence="2">
    <location>
        <begin position="108"/>
        <end position="138"/>
    </location>
</feature>
<name>A0ABN0YUG3_9BACL</name>
<dbReference type="Proteomes" id="UP001500340">
    <property type="component" value="Unassembled WGS sequence"/>
</dbReference>
<proteinExistence type="predicted"/>
<evidence type="ECO:0000313" key="4">
    <source>
        <dbReference type="Proteomes" id="UP001500340"/>
    </source>
</evidence>
<evidence type="ECO:0008006" key="5">
    <source>
        <dbReference type="Google" id="ProtNLM"/>
    </source>
</evidence>
<dbReference type="RefSeq" id="WP_343865407.1">
    <property type="nucleotide sequence ID" value="NZ_BAAACX010000027.1"/>
</dbReference>
<comment type="caution">
    <text evidence="3">The sequence shown here is derived from an EMBL/GenBank/DDBJ whole genome shotgun (WGS) entry which is preliminary data.</text>
</comment>
<keyword evidence="1" id="KW-0175">Coiled coil</keyword>
<keyword evidence="4" id="KW-1185">Reference proteome</keyword>
<dbReference type="Pfam" id="PF06103">
    <property type="entry name" value="DUF948"/>
    <property type="match status" value="1"/>
</dbReference>
<evidence type="ECO:0000256" key="1">
    <source>
        <dbReference type="SAM" id="Coils"/>
    </source>
</evidence>
<gene>
    <name evidence="3" type="ORF">GCM10008933_46320</name>
</gene>
<organism evidence="3 4">
    <name type="scientific">Paenibacillus motobuensis</name>
    <dbReference type="NCBI Taxonomy" id="295324"/>
    <lineage>
        <taxon>Bacteria</taxon>
        <taxon>Bacillati</taxon>
        <taxon>Bacillota</taxon>
        <taxon>Bacilli</taxon>
        <taxon>Bacillales</taxon>
        <taxon>Paenibacillaceae</taxon>
        <taxon>Paenibacillus</taxon>
    </lineage>
</organism>
<evidence type="ECO:0000256" key="2">
    <source>
        <dbReference type="SAM" id="MobiDB-lite"/>
    </source>
</evidence>
<feature type="coiled-coil region" evidence="1">
    <location>
        <begin position="25"/>
        <end position="59"/>
    </location>
</feature>
<evidence type="ECO:0000313" key="3">
    <source>
        <dbReference type="EMBL" id="GAA0410866.1"/>
    </source>
</evidence>
<dbReference type="PANTHER" id="PTHR40070">
    <property type="entry name" value="UPF0478 PROTEIN YTXG"/>
    <property type="match status" value="1"/>
</dbReference>
<dbReference type="PANTHER" id="PTHR40070:SF1">
    <property type="entry name" value="UPF0478 PROTEIN YTXG"/>
    <property type="match status" value="1"/>
</dbReference>
<reference evidence="3 4" key="1">
    <citation type="journal article" date="2019" name="Int. J. Syst. Evol. Microbiol.">
        <title>The Global Catalogue of Microorganisms (GCM) 10K type strain sequencing project: providing services to taxonomists for standard genome sequencing and annotation.</title>
        <authorList>
            <consortium name="The Broad Institute Genomics Platform"/>
            <consortium name="The Broad Institute Genome Sequencing Center for Infectious Disease"/>
            <person name="Wu L."/>
            <person name="Ma J."/>
        </authorList>
    </citation>
    <scope>NUCLEOTIDE SEQUENCE [LARGE SCALE GENOMIC DNA]</scope>
    <source>
        <strain evidence="3 4">JCM 12774</strain>
    </source>
</reference>
<dbReference type="InterPro" id="IPR009293">
    <property type="entry name" value="UPF0478"/>
</dbReference>
<protein>
    <recommendedName>
        <fullName evidence="5">DUF948 domain-containing protein</fullName>
    </recommendedName>
</protein>
<dbReference type="EMBL" id="BAAACX010000027">
    <property type="protein sequence ID" value="GAA0410866.1"/>
    <property type="molecule type" value="Genomic_DNA"/>
</dbReference>
<accession>A0ABN0YUG3</accession>
<sequence length="160" mass="17843">MIWQISVAVIAVAFAVLVVFLVKTLVSAQQSLNKTTETLQEIKETIDELSTEVQGVVRQANTITIDLQHKMEQIDPVMESVKNVGEVLNEVTVAARQVSTALIGRMKKPKASRSERTEQLTAVKAEAPADQKIHESSGGQQQRWVKWVDIAATMWQKYRA</sequence>